<keyword evidence="3" id="KW-0378">Hydrolase</keyword>
<evidence type="ECO:0000256" key="3">
    <source>
        <dbReference type="ARBA" id="ARBA00022801"/>
    </source>
</evidence>
<feature type="domain" description="TNase-like" evidence="5">
    <location>
        <begin position="43"/>
        <end position="176"/>
    </location>
</feature>
<sequence>MKKIAGYGLSLVLLLGVLVSCNKAADTPPADETTAADQQQEQNLISAEVVNVVDGDTIDVRLKSGKQERVRFILVDTPETVHPKKGEEPFGREASDFTKKTLSGQKVDLKLGVQERDKYGRLLAYVYLKDGTMINELLLQKGLARVAVFPPNTEFVDQFWDIEDQAKKEHKEYGVSKNRPRLV</sequence>
<feature type="chain" id="PRO_5044319532" evidence="4">
    <location>
        <begin position="25"/>
        <end position="183"/>
    </location>
</feature>
<dbReference type="InterPro" id="IPR002071">
    <property type="entry name" value="Thermonucl_AS"/>
</dbReference>
<dbReference type="GO" id="GO:0003676">
    <property type="term" value="F:nucleic acid binding"/>
    <property type="evidence" value="ECO:0007669"/>
    <property type="project" value="InterPro"/>
</dbReference>
<dbReference type="SUPFAM" id="SSF50199">
    <property type="entry name" value="Staphylococcal nuclease"/>
    <property type="match status" value="1"/>
</dbReference>
<dbReference type="GO" id="GO:0016787">
    <property type="term" value="F:hydrolase activity"/>
    <property type="evidence" value="ECO:0007669"/>
    <property type="project" value="UniProtKB-KW"/>
</dbReference>
<organism evidence="6 7">
    <name type="scientific">Bacillus licheniformis</name>
    <dbReference type="NCBI Taxonomy" id="1402"/>
    <lineage>
        <taxon>Bacteria</taxon>
        <taxon>Bacillati</taxon>
        <taxon>Bacillota</taxon>
        <taxon>Bacilli</taxon>
        <taxon>Bacillales</taxon>
        <taxon>Bacillaceae</taxon>
        <taxon>Bacillus</taxon>
    </lineage>
</organism>
<dbReference type="SMART" id="SM00318">
    <property type="entry name" value="SNc"/>
    <property type="match status" value="1"/>
</dbReference>
<dbReference type="GO" id="GO:0004519">
    <property type="term" value="F:endonuclease activity"/>
    <property type="evidence" value="ECO:0007669"/>
    <property type="project" value="UniProtKB-KW"/>
</dbReference>
<dbReference type="Pfam" id="PF00565">
    <property type="entry name" value="SNase"/>
    <property type="match status" value="1"/>
</dbReference>
<evidence type="ECO:0000256" key="1">
    <source>
        <dbReference type="ARBA" id="ARBA00022722"/>
    </source>
</evidence>
<dbReference type="CDD" id="cd00175">
    <property type="entry name" value="SNc"/>
    <property type="match status" value="1"/>
</dbReference>
<dbReference type="PROSITE" id="PS50830">
    <property type="entry name" value="TNASE_3"/>
    <property type="match status" value="1"/>
</dbReference>
<evidence type="ECO:0000256" key="2">
    <source>
        <dbReference type="ARBA" id="ARBA00022759"/>
    </source>
</evidence>
<dbReference type="AlphaFoldDB" id="A0AB37GN44"/>
<keyword evidence="4" id="KW-0732">Signal</keyword>
<dbReference type="InterPro" id="IPR035437">
    <property type="entry name" value="SNase_OB-fold_sf"/>
</dbReference>
<protein>
    <submittedName>
        <fullName evidence="6">Thermonuclease family protein</fullName>
    </submittedName>
</protein>
<keyword evidence="1" id="KW-0540">Nuclease</keyword>
<name>A0AB37GN44_BACLI</name>
<dbReference type="EMBL" id="CP065644">
    <property type="protein sequence ID" value="QPR70522.1"/>
    <property type="molecule type" value="Genomic_DNA"/>
</dbReference>
<feature type="signal peptide" evidence="4">
    <location>
        <begin position="1"/>
        <end position="24"/>
    </location>
</feature>
<reference evidence="6 7" key="1">
    <citation type="submission" date="2020-12" db="EMBL/GenBank/DDBJ databases">
        <title>FDA dAtabase for Regulatory Grade micrObial Sequences (FDA-ARGOS): Supporting development and validation of Infectious Disease Dx tests.</title>
        <authorList>
            <person name="Nelson B."/>
            <person name="Plummer A."/>
            <person name="Tallon L."/>
            <person name="Sadzewicz L."/>
            <person name="Zhao X."/>
            <person name="Boylan J."/>
            <person name="Ott S."/>
            <person name="Bowen H."/>
            <person name="Vavikolanu K."/>
            <person name="Mehta A."/>
            <person name="Aluvathingal J."/>
            <person name="Nadendla S."/>
            <person name="Myers T."/>
            <person name="Yan Y."/>
            <person name="Sichtig H."/>
        </authorList>
    </citation>
    <scope>NUCLEOTIDE SEQUENCE [LARGE SCALE GENOMIC DNA]</scope>
    <source>
        <strain evidence="6 7">FDAARGOS_923</strain>
        <plasmid evidence="6 7">unnamed1</plasmid>
    </source>
</reference>
<dbReference type="InterPro" id="IPR016071">
    <property type="entry name" value="Staphylococal_nuclease_OB-fold"/>
</dbReference>
<evidence type="ECO:0000259" key="5">
    <source>
        <dbReference type="PROSITE" id="PS50830"/>
    </source>
</evidence>
<accession>A0AB37GN44</accession>
<keyword evidence="6" id="KW-0614">Plasmid</keyword>
<dbReference type="RefSeq" id="WP_197941866.1">
    <property type="nucleotide sequence ID" value="NZ_CP065644.1"/>
</dbReference>
<proteinExistence type="predicted"/>
<dbReference type="PROSITE" id="PS01284">
    <property type="entry name" value="TNASE_2"/>
    <property type="match status" value="1"/>
</dbReference>
<keyword evidence="2" id="KW-0255">Endonuclease</keyword>
<dbReference type="PROSITE" id="PS51257">
    <property type="entry name" value="PROKAR_LIPOPROTEIN"/>
    <property type="match status" value="1"/>
</dbReference>
<evidence type="ECO:0000256" key="4">
    <source>
        <dbReference type="SAM" id="SignalP"/>
    </source>
</evidence>
<dbReference type="PANTHER" id="PTHR12302:SF3">
    <property type="entry name" value="SERINE_THREONINE-PROTEIN KINASE 31"/>
    <property type="match status" value="1"/>
</dbReference>
<dbReference type="Gene3D" id="2.40.50.90">
    <property type="match status" value="1"/>
</dbReference>
<gene>
    <name evidence="6" type="ORF">I6G80_00140</name>
</gene>
<evidence type="ECO:0000313" key="7">
    <source>
        <dbReference type="Proteomes" id="UP000595038"/>
    </source>
</evidence>
<geneLocation type="plasmid" evidence="6 7">
    <name>unnamed1</name>
</geneLocation>
<dbReference type="PANTHER" id="PTHR12302">
    <property type="entry name" value="EBNA2 BINDING PROTEIN P100"/>
    <property type="match status" value="1"/>
</dbReference>
<evidence type="ECO:0000313" key="6">
    <source>
        <dbReference type="EMBL" id="QPR70522.1"/>
    </source>
</evidence>
<dbReference type="Proteomes" id="UP000595038">
    <property type="component" value="Plasmid unnamed1"/>
</dbReference>